<sequence>MAAASPKMDELVILDYQALVDGKDHKAEVARAFGPGGLGICGVRGVPGLQELRKKLLPLSRRLAQLPKDVLEKYERADAHYCVGWSHGREKFKGKADLAKGSFFANPLWDDPAEGNEEVRTKYPFAASLGVSLQLEPKEPTLGILTSPVPLGSRVSSSSQDQPMVQQQFDVAAAIDHFFGVNAGKLLYQSVASELGFSASLVQPASGTRTIGALRLLRGPFSKMIATFLLLCMHGYPGRARNAGRTASLQCHLVKLCRNCPD</sequence>
<accession>A0A812TH62</accession>
<evidence type="ECO:0000313" key="1">
    <source>
        <dbReference type="EMBL" id="CAE7532818.1"/>
    </source>
</evidence>
<dbReference type="PANTHER" id="PTHR48420">
    <property type="entry name" value="NON-HAEM DIOXYGENASE N-TERMINAL DOMAIN-CONTAINING PROTEIN"/>
    <property type="match status" value="1"/>
</dbReference>
<protein>
    <recommendedName>
        <fullName evidence="3">Non-haem dioxygenase N-terminal domain-containing protein</fullName>
    </recommendedName>
</protein>
<keyword evidence="2" id="KW-1185">Reference proteome</keyword>
<dbReference type="SUPFAM" id="SSF51197">
    <property type="entry name" value="Clavaminate synthase-like"/>
    <property type="match status" value="1"/>
</dbReference>
<comment type="caution">
    <text evidence="1">The sequence shown here is derived from an EMBL/GenBank/DDBJ whole genome shotgun (WGS) entry which is preliminary data.</text>
</comment>
<dbReference type="Gene3D" id="2.60.120.330">
    <property type="entry name" value="B-lactam Antibiotic, Isopenicillin N Synthase, Chain"/>
    <property type="match status" value="1"/>
</dbReference>
<evidence type="ECO:0000313" key="2">
    <source>
        <dbReference type="Proteomes" id="UP000604046"/>
    </source>
</evidence>
<dbReference type="InterPro" id="IPR027443">
    <property type="entry name" value="IPNS-like_sf"/>
</dbReference>
<gene>
    <name evidence="1" type="ORF">SNAT2548_LOCUS29857</name>
</gene>
<dbReference type="PANTHER" id="PTHR48420:SF1">
    <property type="entry name" value="NON-HAEM DIOXYGENASE N-TERMINAL DOMAIN-CONTAINING PROTEIN"/>
    <property type="match status" value="1"/>
</dbReference>
<name>A0A812TH62_9DINO</name>
<proteinExistence type="predicted"/>
<dbReference type="AlphaFoldDB" id="A0A812TH62"/>
<dbReference type="Proteomes" id="UP000604046">
    <property type="component" value="Unassembled WGS sequence"/>
</dbReference>
<dbReference type="OrthoDB" id="407774at2759"/>
<dbReference type="EMBL" id="CAJNDS010002579">
    <property type="protein sequence ID" value="CAE7532818.1"/>
    <property type="molecule type" value="Genomic_DNA"/>
</dbReference>
<reference evidence="1" key="1">
    <citation type="submission" date="2021-02" db="EMBL/GenBank/DDBJ databases">
        <authorList>
            <person name="Dougan E. K."/>
            <person name="Rhodes N."/>
            <person name="Thang M."/>
            <person name="Chan C."/>
        </authorList>
    </citation>
    <scope>NUCLEOTIDE SEQUENCE</scope>
</reference>
<evidence type="ECO:0008006" key="3">
    <source>
        <dbReference type="Google" id="ProtNLM"/>
    </source>
</evidence>
<organism evidence="1 2">
    <name type="scientific">Symbiodinium natans</name>
    <dbReference type="NCBI Taxonomy" id="878477"/>
    <lineage>
        <taxon>Eukaryota</taxon>
        <taxon>Sar</taxon>
        <taxon>Alveolata</taxon>
        <taxon>Dinophyceae</taxon>
        <taxon>Suessiales</taxon>
        <taxon>Symbiodiniaceae</taxon>
        <taxon>Symbiodinium</taxon>
    </lineage>
</organism>